<reference evidence="2 3" key="1">
    <citation type="submission" date="2020-10" db="EMBL/GenBank/DDBJ databases">
        <title>Connecting structure to function with the recovery of over 1000 high-quality activated sludge metagenome-assembled genomes encoding full-length rRNA genes using long-read sequencing.</title>
        <authorList>
            <person name="Singleton C.M."/>
            <person name="Petriglieri F."/>
            <person name="Kristensen J.M."/>
            <person name="Kirkegaard R.H."/>
            <person name="Michaelsen T.Y."/>
            <person name="Andersen M.H."/>
            <person name="Karst S.M."/>
            <person name="Dueholm M.S."/>
            <person name="Nielsen P.H."/>
            <person name="Albertsen M."/>
        </authorList>
    </citation>
    <scope>NUCLEOTIDE SEQUENCE [LARGE SCALE GENOMIC DNA]</scope>
    <source>
        <strain evidence="2">EsbW_18-Q3-R4-48_BATAC.463</strain>
    </source>
</reference>
<feature type="signal peptide" evidence="1">
    <location>
        <begin position="1"/>
        <end position="23"/>
    </location>
</feature>
<proteinExistence type="predicted"/>
<accession>A0A935K1K2</accession>
<dbReference type="EMBL" id="JADJMS010000013">
    <property type="protein sequence ID" value="MBK7414763.1"/>
    <property type="molecule type" value="Genomic_DNA"/>
</dbReference>
<comment type="caution">
    <text evidence="2">The sequence shown here is derived from an EMBL/GenBank/DDBJ whole genome shotgun (WGS) entry which is preliminary data.</text>
</comment>
<sequence>MKINKITLLLAAGIFAAPLAAFAQSAPQAAVVTSQAPGKMGEADAIQPVQGQVY</sequence>
<evidence type="ECO:0000256" key="1">
    <source>
        <dbReference type="SAM" id="SignalP"/>
    </source>
</evidence>
<protein>
    <submittedName>
        <fullName evidence="2">Uncharacterized protein</fullName>
    </submittedName>
</protein>
<keyword evidence="1" id="KW-0732">Signal</keyword>
<gene>
    <name evidence="2" type="ORF">IPJ38_06245</name>
</gene>
<feature type="chain" id="PRO_5037896300" evidence="1">
    <location>
        <begin position="24"/>
        <end position="54"/>
    </location>
</feature>
<name>A0A935K1K2_9RHOO</name>
<dbReference type="AlphaFoldDB" id="A0A935K1K2"/>
<evidence type="ECO:0000313" key="3">
    <source>
        <dbReference type="Proteomes" id="UP000739411"/>
    </source>
</evidence>
<dbReference type="Proteomes" id="UP000739411">
    <property type="component" value="Unassembled WGS sequence"/>
</dbReference>
<evidence type="ECO:0000313" key="2">
    <source>
        <dbReference type="EMBL" id="MBK7414763.1"/>
    </source>
</evidence>
<organism evidence="2 3">
    <name type="scientific">Candidatus Dechloromonas phosphorivorans</name>
    <dbReference type="NCBI Taxonomy" id="2899244"/>
    <lineage>
        <taxon>Bacteria</taxon>
        <taxon>Pseudomonadati</taxon>
        <taxon>Pseudomonadota</taxon>
        <taxon>Betaproteobacteria</taxon>
        <taxon>Rhodocyclales</taxon>
        <taxon>Azonexaceae</taxon>
        <taxon>Dechloromonas</taxon>
    </lineage>
</organism>